<name>A0AA38NRL9_9AGAR</name>
<dbReference type="Proteomes" id="UP001163798">
    <property type="component" value="Unassembled WGS sequence"/>
</dbReference>
<dbReference type="AlphaFoldDB" id="A0AA38NRL9"/>
<evidence type="ECO:0000313" key="2">
    <source>
        <dbReference type="Proteomes" id="UP001163798"/>
    </source>
</evidence>
<keyword evidence="2" id="KW-1185">Reference proteome</keyword>
<proteinExistence type="predicted"/>
<gene>
    <name evidence="1" type="ORF">GGU10DRAFT_16440</name>
</gene>
<accession>A0AA38NRL9</accession>
<comment type="caution">
    <text evidence="1">The sequence shown here is derived from an EMBL/GenBank/DDBJ whole genome shotgun (WGS) entry which is preliminary data.</text>
</comment>
<organism evidence="1 2">
    <name type="scientific">Lentinula aff. detonsa</name>
    <dbReference type="NCBI Taxonomy" id="2804958"/>
    <lineage>
        <taxon>Eukaryota</taxon>
        <taxon>Fungi</taxon>
        <taxon>Dikarya</taxon>
        <taxon>Basidiomycota</taxon>
        <taxon>Agaricomycotina</taxon>
        <taxon>Agaricomycetes</taxon>
        <taxon>Agaricomycetidae</taxon>
        <taxon>Agaricales</taxon>
        <taxon>Marasmiineae</taxon>
        <taxon>Omphalotaceae</taxon>
        <taxon>Lentinula</taxon>
    </lineage>
</organism>
<sequence length="138" mass="16222">MSEDALNSLVEQRIAQLAEISEKRNALLREMYRMMRKRTNVRATVSIDDEEEDDLHVFLKNHDLQEKHGIYQSFIRKRALRSCFSRRIYIPPIGLSSVAIYISRTCRWSSPKQISFLWKKLYGKHSDNPSGVRSGRFC</sequence>
<dbReference type="EMBL" id="MU793255">
    <property type="protein sequence ID" value="KAJ3789862.1"/>
    <property type="molecule type" value="Genomic_DNA"/>
</dbReference>
<protein>
    <submittedName>
        <fullName evidence="1">Uncharacterized protein</fullName>
    </submittedName>
</protein>
<reference evidence="1" key="1">
    <citation type="submission" date="2022-08" db="EMBL/GenBank/DDBJ databases">
        <authorList>
            <consortium name="DOE Joint Genome Institute"/>
            <person name="Min B."/>
            <person name="Riley R."/>
            <person name="Sierra-Patev S."/>
            <person name="Naranjo-Ortiz M."/>
            <person name="Looney B."/>
            <person name="Konkel Z."/>
            <person name="Slot J.C."/>
            <person name="Sakamoto Y."/>
            <person name="Steenwyk J.L."/>
            <person name="Rokas A."/>
            <person name="Carro J."/>
            <person name="Camarero S."/>
            <person name="Ferreira P."/>
            <person name="Molpeceres G."/>
            <person name="Ruiz-Duenas F.J."/>
            <person name="Serrano A."/>
            <person name="Henrissat B."/>
            <person name="Drula E."/>
            <person name="Hughes K.W."/>
            <person name="Mata J.L."/>
            <person name="Ishikawa N.K."/>
            <person name="Vargas-Isla R."/>
            <person name="Ushijima S."/>
            <person name="Smith C.A."/>
            <person name="Ahrendt S."/>
            <person name="Andreopoulos W."/>
            <person name="He G."/>
            <person name="Labutti K."/>
            <person name="Lipzen A."/>
            <person name="Ng V."/>
            <person name="Sandor L."/>
            <person name="Barry K."/>
            <person name="Martinez A.T."/>
            <person name="Xiao Y."/>
            <person name="Gibbons J.G."/>
            <person name="Terashima K."/>
            <person name="Hibbett D.S."/>
            <person name="Grigoriev I.V."/>
        </authorList>
    </citation>
    <scope>NUCLEOTIDE SEQUENCE</scope>
    <source>
        <strain evidence="1">TFB10291</strain>
    </source>
</reference>
<evidence type="ECO:0000313" key="1">
    <source>
        <dbReference type="EMBL" id="KAJ3789862.1"/>
    </source>
</evidence>